<organism evidence="1 2">
    <name type="scientific">Allofournierella massiliensis</name>
    <dbReference type="NCBI Taxonomy" id="1650663"/>
    <lineage>
        <taxon>Bacteria</taxon>
        <taxon>Bacillati</taxon>
        <taxon>Bacillota</taxon>
        <taxon>Clostridia</taxon>
        <taxon>Eubacteriales</taxon>
        <taxon>Oscillospiraceae</taxon>
        <taxon>Allofournierella</taxon>
    </lineage>
</organism>
<dbReference type="EMBL" id="SLUM01000020">
    <property type="protein sequence ID" value="TCL54714.1"/>
    <property type="molecule type" value="Genomic_DNA"/>
</dbReference>
<sequence length="331" mass="37977">MERPNLYICHTAYQVLVDMVRAMEDAVPPELILSSVIPNTEELAGRLSATGLFRCVRVFDELACGNAIQQGFLRTLLLQRVMGRRNVEKYYGFSIRPQDYNAIYIHNDWSVLGRYLQDLKAPYILCEDTMASTCRPEHPIIDEQRKLPHFRLRQKFCYGYLYWGDYKRVTAVETECAAKTGLFPEKLREDSKSDRFHRLTADQKALIRQVFLTRPLPEKAEGAVLFLPRDFVPDGLLDSETQKKMFAAVVKAHCSDGPLFLKTHPRDTFDYSTLFPDAVILERTMPSEVLNFALPFRFKKAVTVESTVLKALEVADEKLELSLSEALALLR</sequence>
<evidence type="ECO:0000313" key="2">
    <source>
        <dbReference type="Proteomes" id="UP000295184"/>
    </source>
</evidence>
<proteinExistence type="predicted"/>
<protein>
    <recommendedName>
        <fullName evidence="3">Glycosyl transferase family 52</fullName>
    </recommendedName>
</protein>
<name>A0A4R1QUV1_9FIRM</name>
<comment type="caution">
    <text evidence="1">The sequence shown here is derived from an EMBL/GenBank/DDBJ whole genome shotgun (WGS) entry which is preliminary data.</text>
</comment>
<dbReference type="Proteomes" id="UP000295184">
    <property type="component" value="Unassembled WGS sequence"/>
</dbReference>
<dbReference type="OrthoDB" id="1100792at2"/>
<dbReference type="AlphaFoldDB" id="A0A4R1QUV1"/>
<evidence type="ECO:0008006" key="3">
    <source>
        <dbReference type="Google" id="ProtNLM"/>
    </source>
</evidence>
<dbReference type="RefSeq" id="WP_058963243.1">
    <property type="nucleotide sequence ID" value="NZ_CABKVM010000013.1"/>
</dbReference>
<gene>
    <name evidence="1" type="ORF">EDD77_12046</name>
</gene>
<evidence type="ECO:0000313" key="1">
    <source>
        <dbReference type="EMBL" id="TCL54714.1"/>
    </source>
</evidence>
<reference evidence="1 2" key="1">
    <citation type="submission" date="2019-03" db="EMBL/GenBank/DDBJ databases">
        <title>Genomic Encyclopedia of Type Strains, Phase IV (KMG-IV): sequencing the most valuable type-strain genomes for metagenomic binning, comparative biology and taxonomic classification.</title>
        <authorList>
            <person name="Goeker M."/>
        </authorList>
    </citation>
    <scope>NUCLEOTIDE SEQUENCE [LARGE SCALE GENOMIC DNA]</scope>
    <source>
        <strain evidence="1 2">DSM 100451</strain>
    </source>
</reference>
<dbReference type="STRING" id="1650663.GCA_001486665_00753"/>
<accession>A0A4R1QUV1</accession>